<name>A0A2V3IFW9_9FLOR</name>
<comment type="caution">
    <text evidence="3">The sequence shown here is derived from an EMBL/GenBank/DDBJ whole genome shotgun (WGS) entry which is preliminary data.</text>
</comment>
<evidence type="ECO:0000313" key="3">
    <source>
        <dbReference type="EMBL" id="PXF40942.1"/>
    </source>
</evidence>
<proteinExistence type="predicted"/>
<dbReference type="OrthoDB" id="10387542at2759"/>
<feature type="chain" id="PRO_5015999115" evidence="2">
    <location>
        <begin position="24"/>
        <end position="482"/>
    </location>
</feature>
<gene>
    <name evidence="3" type="ORF">BWQ96_09337</name>
</gene>
<evidence type="ECO:0000256" key="2">
    <source>
        <dbReference type="SAM" id="SignalP"/>
    </source>
</evidence>
<dbReference type="Proteomes" id="UP000247409">
    <property type="component" value="Unassembled WGS sequence"/>
</dbReference>
<feature type="compositionally biased region" description="Polar residues" evidence="1">
    <location>
        <begin position="347"/>
        <end position="360"/>
    </location>
</feature>
<feature type="signal peptide" evidence="2">
    <location>
        <begin position="1"/>
        <end position="23"/>
    </location>
</feature>
<keyword evidence="2" id="KW-0732">Signal</keyword>
<keyword evidence="4" id="KW-1185">Reference proteome</keyword>
<feature type="compositionally biased region" description="Low complexity" evidence="1">
    <location>
        <begin position="361"/>
        <end position="372"/>
    </location>
</feature>
<evidence type="ECO:0000313" key="4">
    <source>
        <dbReference type="Proteomes" id="UP000247409"/>
    </source>
</evidence>
<accession>A0A2V3IFW9</accession>
<dbReference type="AlphaFoldDB" id="A0A2V3IFW9"/>
<protein>
    <submittedName>
        <fullName evidence="3">Uncharacterized protein</fullName>
    </submittedName>
</protein>
<feature type="region of interest" description="Disordered" evidence="1">
    <location>
        <begin position="347"/>
        <end position="378"/>
    </location>
</feature>
<evidence type="ECO:0000256" key="1">
    <source>
        <dbReference type="SAM" id="MobiDB-lite"/>
    </source>
</evidence>
<sequence length="482" mass="54393">MKTAARLFSTLVVLLLTARISYGFDLETTTRSSSGSCQTLYESMREAFYAQVDLIRRGLPVRVVQSEYVYAANFLAHYDSYFQYRNLNTTCVYSYLWYHLFDYSNRAHWALKYLQSMRGWKPEINFLNFTQYESLPPMAQTEQDVVDGLWHTIDLKLLSTPRGQYGYDDLPFPNNVGVLYDPGQELACSEYNKFGSVTGDHARPATDVYIHLAMCSIQMYQAGANRDAIKQMLSHFAAYAFDGVRCTGDEQADLKIPEILFQNYSRNIGYIYSSIPNKTTGDPVNLPQFTKDAFQSIFADEIQSLTSYNSWGYPEYAKLVGRNSIPAIVDSIDTLLDNQNFDTLMQSPGSSWSGTPMNTASGSTSTTTSGSSSDDDDELDEVDDFIVLDRTATCSNGYTWLSREIQVQDDLEHCCATVCDTFAMLITSVDPFPHEECCYRCNESHGCPSGLTEQDIFDNDNSFIIVPEYGDQSQQTVTMVDI</sequence>
<organism evidence="3 4">
    <name type="scientific">Gracilariopsis chorda</name>
    <dbReference type="NCBI Taxonomy" id="448386"/>
    <lineage>
        <taxon>Eukaryota</taxon>
        <taxon>Rhodophyta</taxon>
        <taxon>Florideophyceae</taxon>
        <taxon>Rhodymeniophycidae</taxon>
        <taxon>Gracilariales</taxon>
        <taxon>Gracilariaceae</taxon>
        <taxon>Gracilariopsis</taxon>
    </lineage>
</organism>
<reference evidence="3 4" key="1">
    <citation type="journal article" date="2018" name="Mol. Biol. Evol.">
        <title>Analysis of the draft genome of the red seaweed Gracilariopsis chorda provides insights into genome size evolution in Rhodophyta.</title>
        <authorList>
            <person name="Lee J."/>
            <person name="Yang E.C."/>
            <person name="Graf L."/>
            <person name="Yang J.H."/>
            <person name="Qiu H."/>
            <person name="Zel Zion U."/>
            <person name="Chan C.X."/>
            <person name="Stephens T.G."/>
            <person name="Weber A.P.M."/>
            <person name="Boo G.H."/>
            <person name="Boo S.M."/>
            <person name="Kim K.M."/>
            <person name="Shin Y."/>
            <person name="Jung M."/>
            <person name="Lee S.J."/>
            <person name="Yim H.S."/>
            <person name="Lee J.H."/>
            <person name="Bhattacharya D."/>
            <person name="Yoon H.S."/>
        </authorList>
    </citation>
    <scope>NUCLEOTIDE SEQUENCE [LARGE SCALE GENOMIC DNA]</scope>
    <source>
        <strain evidence="3 4">SKKU-2015</strain>
        <tissue evidence="3">Whole body</tissue>
    </source>
</reference>
<dbReference type="EMBL" id="NBIV01000250">
    <property type="protein sequence ID" value="PXF40942.1"/>
    <property type="molecule type" value="Genomic_DNA"/>
</dbReference>